<keyword evidence="11" id="KW-1185">Reference proteome</keyword>
<dbReference type="Pfam" id="PF01974">
    <property type="entry name" value="tRNA_int_endo"/>
    <property type="match status" value="1"/>
</dbReference>
<dbReference type="CDD" id="cd22363">
    <property type="entry name" value="tRNA-intron_lyase_C"/>
    <property type="match status" value="1"/>
</dbReference>
<evidence type="ECO:0000256" key="4">
    <source>
        <dbReference type="ARBA" id="ARBA00023054"/>
    </source>
</evidence>
<dbReference type="EMBL" id="JADBGQ010000003">
    <property type="protein sequence ID" value="KAG5403570.1"/>
    <property type="molecule type" value="Genomic_DNA"/>
</dbReference>
<dbReference type="Pfam" id="PF02778">
    <property type="entry name" value="tRNA_int_endo_N"/>
    <property type="match status" value="1"/>
</dbReference>
<evidence type="ECO:0000256" key="2">
    <source>
        <dbReference type="ARBA" id="ARBA00009778"/>
    </source>
</evidence>
<dbReference type="SUPFAM" id="SSF53032">
    <property type="entry name" value="tRNA-intron endonuclease catalytic domain-like"/>
    <property type="match status" value="1"/>
</dbReference>
<organism evidence="10 11">
    <name type="scientific">Brassica rapa subsp. trilocularis</name>
    <dbReference type="NCBI Taxonomy" id="1813537"/>
    <lineage>
        <taxon>Eukaryota</taxon>
        <taxon>Viridiplantae</taxon>
        <taxon>Streptophyta</taxon>
        <taxon>Embryophyta</taxon>
        <taxon>Tracheophyta</taxon>
        <taxon>Spermatophyta</taxon>
        <taxon>Magnoliopsida</taxon>
        <taxon>eudicotyledons</taxon>
        <taxon>Gunneridae</taxon>
        <taxon>Pentapetalae</taxon>
        <taxon>rosids</taxon>
        <taxon>malvids</taxon>
        <taxon>Brassicales</taxon>
        <taxon>Brassicaceae</taxon>
        <taxon>Brassiceae</taxon>
        <taxon>Brassica</taxon>
    </lineage>
</organism>
<feature type="compositionally biased region" description="Basic and acidic residues" evidence="7">
    <location>
        <begin position="311"/>
        <end position="331"/>
    </location>
</feature>
<reference evidence="10 11" key="1">
    <citation type="submission" date="2021-03" db="EMBL/GenBank/DDBJ databases">
        <authorList>
            <person name="King G.J."/>
            <person name="Bancroft I."/>
            <person name="Baten A."/>
            <person name="Bloomfield J."/>
            <person name="Borpatragohain P."/>
            <person name="He Z."/>
            <person name="Irish N."/>
            <person name="Irwin J."/>
            <person name="Liu K."/>
            <person name="Mauleon R.P."/>
            <person name="Moore J."/>
            <person name="Morris R."/>
            <person name="Ostergaard L."/>
            <person name="Wang B."/>
            <person name="Wells R."/>
        </authorList>
    </citation>
    <scope>NUCLEOTIDE SEQUENCE [LARGE SCALE GENOMIC DNA]</scope>
    <source>
        <strain evidence="10">R-o-18</strain>
        <tissue evidence="10">Leaf</tissue>
    </source>
</reference>
<feature type="region of interest" description="Disordered" evidence="7">
    <location>
        <begin position="673"/>
        <end position="694"/>
    </location>
</feature>
<sequence length="717" mass="81589">MYTALAYPKYILQESRRIDRELTPTLYTTIQISSMAPRWKWKGAEAKALAEPISKSVSELQLSLAKTESTGSLSSCNVLLAVEPEQAELLDRCCFGRLVLSAEKVKKWIQLSFEEAFYLLYILKCIKLSRQGRFLESEVEIWMYMRTKRPNFPVFFKAYSHLRSKNWVLRSGLQYGVDFVAYRHHPSLVHSEYSVLVQSGDSDRLRVWSDVHCAVRLSGSVAKTLLALHVSGNSNREDLNLLTCLGNYRVEEQTISRWSPELSREDDETTSPKPKVTNKKRPSRITELESLVSHLQEELKKAKDQATVSETSKKQAEEEAEESRKHLEELSSKLQETHNQECYLKSGASGDEIAGLAFVVEEIRQLKHQIENVASSEANHMKQAELRNSEIHLLRGNLMDTLFLVENFRNQLKDCEVSEAETEALATETLRQLENAKKAVEELKSDGAKAVESYKKMAGELEHSKSRMVLLEALVTKDKDYEEVSSLRSEVERLREALEASDRKGQEGSVEASSRLRIQAELQSELKIARSEIDELKARLVDKEAELEFVSEEKDNLYLKETDVEAELKQLREVVETFKADVMDKETELQIVSDENETLKSDINQRERDVQDVLVKLGIAMEEADKSSKRAVRVAEQLDATQASNSEMEIELRKLKVQSNQWRKAAEAATAMLSAGNNGKCDKTNSPYSEDVDDEVAKKKNGNVLKKIGVLWKKNQK</sequence>
<feature type="coiled-coil region" evidence="6">
    <location>
        <begin position="477"/>
        <end position="609"/>
    </location>
</feature>
<dbReference type="InterPro" id="IPR006677">
    <property type="entry name" value="tRNA_intron_Endonuc_cat-like"/>
</dbReference>
<protein>
    <recommendedName>
        <fullName evidence="3">tRNA-intron lyase</fullName>
        <ecNumber evidence="3">4.6.1.16</ecNumber>
    </recommendedName>
</protein>
<feature type="compositionally biased region" description="Basic and acidic residues" evidence="7">
    <location>
        <begin position="295"/>
        <end position="304"/>
    </location>
</feature>
<dbReference type="EC" id="4.6.1.16" evidence="3"/>
<comment type="caution">
    <text evidence="10">The sequence shown here is derived from an EMBL/GenBank/DDBJ whole genome shotgun (WGS) entry which is preliminary data.</text>
</comment>
<gene>
    <name evidence="10" type="primary">A03p011700.1_BraROA</name>
    <name evidence="10" type="ORF">IGI04_009689</name>
</gene>
<evidence type="ECO:0000259" key="8">
    <source>
        <dbReference type="Pfam" id="PF01974"/>
    </source>
</evidence>
<evidence type="ECO:0000313" key="10">
    <source>
        <dbReference type="EMBL" id="KAG5403570.1"/>
    </source>
</evidence>
<dbReference type="PANTHER" id="PTHR34224">
    <property type="entry name" value="INTERACTOR OF CONSTITUTIVE ACTIVE ROPS 2, CHLOROPLASTIC-RELATED"/>
    <property type="match status" value="1"/>
</dbReference>
<dbReference type="Gene3D" id="3.40.1350.10">
    <property type="match status" value="1"/>
</dbReference>
<dbReference type="InterPro" id="IPR006678">
    <property type="entry name" value="tRNA_intron_Endonuc_N"/>
</dbReference>
<evidence type="ECO:0000256" key="1">
    <source>
        <dbReference type="ARBA" id="ARBA00008078"/>
    </source>
</evidence>
<comment type="similarity">
    <text evidence="2">Belongs to the ICR family.</text>
</comment>
<evidence type="ECO:0000259" key="9">
    <source>
        <dbReference type="Pfam" id="PF02778"/>
    </source>
</evidence>
<evidence type="ECO:0000256" key="5">
    <source>
        <dbReference type="ARBA" id="ARBA00034031"/>
    </source>
</evidence>
<feature type="domain" description="tRNA intron endonuclease N-terminal" evidence="9">
    <location>
        <begin position="71"/>
        <end position="136"/>
    </location>
</feature>
<dbReference type="InterPro" id="IPR029688">
    <property type="entry name" value="ICR"/>
</dbReference>
<proteinExistence type="inferred from homology"/>
<dbReference type="PANTHER" id="PTHR34224:SF18">
    <property type="entry name" value="INTERACTOR OF CONSTITUTIVE ACTIVE ROPS 3"/>
    <property type="match status" value="1"/>
</dbReference>
<evidence type="ECO:0000256" key="6">
    <source>
        <dbReference type="SAM" id="Coils"/>
    </source>
</evidence>
<feature type="domain" description="tRNA intron endonuclease catalytic" evidence="8">
    <location>
        <begin position="156"/>
        <end position="232"/>
    </location>
</feature>
<dbReference type="InterPro" id="IPR011856">
    <property type="entry name" value="tRNA_endonuc-like_dom_sf"/>
</dbReference>
<feature type="coiled-coil region" evidence="6">
    <location>
        <begin position="638"/>
        <end position="665"/>
    </location>
</feature>
<feature type="region of interest" description="Disordered" evidence="7">
    <location>
        <begin position="258"/>
        <end position="331"/>
    </location>
</feature>
<evidence type="ECO:0000256" key="3">
    <source>
        <dbReference type="ARBA" id="ARBA00012573"/>
    </source>
</evidence>
<accession>A0ABQ7N0I9</accession>
<dbReference type="InterPro" id="IPR036167">
    <property type="entry name" value="tRNA_intron_Endo_cat-like_sf"/>
</dbReference>
<comment type="catalytic activity">
    <reaction evidence="5">
        <text>pretRNA = a 3'-half-tRNA molecule with a 5'-OH end + a 5'-half-tRNA molecule with a 2',3'-cyclic phosphate end + an intron with a 2',3'-cyclic phosphate and a 5'-hydroxyl terminus.</text>
        <dbReference type="EC" id="4.6.1.16"/>
    </reaction>
</comment>
<evidence type="ECO:0000313" key="11">
    <source>
        <dbReference type="Proteomes" id="UP000823674"/>
    </source>
</evidence>
<dbReference type="Proteomes" id="UP000823674">
    <property type="component" value="Chromosome A03"/>
</dbReference>
<keyword evidence="4 6" id="KW-0175">Coiled coil</keyword>
<feature type="coiled-coil region" evidence="6">
    <location>
        <begin position="423"/>
        <end position="453"/>
    </location>
</feature>
<evidence type="ECO:0000256" key="7">
    <source>
        <dbReference type="SAM" id="MobiDB-lite"/>
    </source>
</evidence>
<comment type="similarity">
    <text evidence="1">Belongs to the tRNA-intron endonuclease family.</text>
</comment>
<name>A0ABQ7N0I9_BRACM</name>